<dbReference type="AlphaFoldDB" id="A0A3A8MPG1"/>
<proteinExistence type="predicted"/>
<dbReference type="EMBL" id="RAWG01000501">
    <property type="protein sequence ID" value="RKH29462.1"/>
    <property type="molecule type" value="Genomic_DNA"/>
</dbReference>
<accession>A0A3A8MPG1</accession>
<evidence type="ECO:0000313" key="2">
    <source>
        <dbReference type="EMBL" id="RKH29462.1"/>
    </source>
</evidence>
<evidence type="ECO:0000313" key="3">
    <source>
        <dbReference type="Proteomes" id="UP000273405"/>
    </source>
</evidence>
<keyword evidence="3" id="KW-1185">Reference proteome</keyword>
<protein>
    <submittedName>
        <fullName evidence="2">Uncharacterized protein</fullName>
    </submittedName>
</protein>
<reference evidence="3" key="1">
    <citation type="submission" date="2018-09" db="EMBL/GenBank/DDBJ databases">
        <authorList>
            <person name="Livingstone P.G."/>
            <person name="Whitworth D.E."/>
        </authorList>
    </citation>
    <scope>NUCLEOTIDE SEQUENCE [LARGE SCALE GENOMIC DNA]</scope>
    <source>
        <strain evidence="3">CA040B</strain>
    </source>
</reference>
<organism evidence="2 3">
    <name type="scientific">Corallococcus sicarius</name>
    <dbReference type="NCBI Taxonomy" id="2316726"/>
    <lineage>
        <taxon>Bacteria</taxon>
        <taxon>Pseudomonadati</taxon>
        <taxon>Myxococcota</taxon>
        <taxon>Myxococcia</taxon>
        <taxon>Myxococcales</taxon>
        <taxon>Cystobacterineae</taxon>
        <taxon>Myxococcaceae</taxon>
        <taxon>Corallococcus</taxon>
    </lineage>
</organism>
<sequence length="63" mass="7058">MRHRPERPPAHQRDGALLRGREGAEGPRRAADGAARAMLPAHLLEGPKMAAVWRLERRRRGTS</sequence>
<gene>
    <name evidence="2" type="ORF">D7X12_39600</name>
</gene>
<feature type="compositionally biased region" description="Basic and acidic residues" evidence="1">
    <location>
        <begin position="1"/>
        <end position="31"/>
    </location>
</feature>
<comment type="caution">
    <text evidence="2">The sequence shown here is derived from an EMBL/GenBank/DDBJ whole genome shotgun (WGS) entry which is preliminary data.</text>
</comment>
<evidence type="ECO:0000256" key="1">
    <source>
        <dbReference type="SAM" id="MobiDB-lite"/>
    </source>
</evidence>
<dbReference type="Proteomes" id="UP000273405">
    <property type="component" value="Unassembled WGS sequence"/>
</dbReference>
<feature type="region of interest" description="Disordered" evidence="1">
    <location>
        <begin position="1"/>
        <end position="32"/>
    </location>
</feature>
<name>A0A3A8MPG1_9BACT</name>